<evidence type="ECO:0000313" key="1">
    <source>
        <dbReference type="Proteomes" id="UP001652582"/>
    </source>
</evidence>
<reference evidence="2" key="2">
    <citation type="submission" date="2025-08" db="UniProtKB">
        <authorList>
            <consortium name="RefSeq"/>
        </authorList>
    </citation>
    <scope>IDENTIFICATION</scope>
</reference>
<evidence type="ECO:0000313" key="2">
    <source>
        <dbReference type="RefSeq" id="XP_052740881.1"/>
    </source>
</evidence>
<sequence length="304" mass="33948">MHYLTSTPGFSEEAFDEDCSTPYTINFRRASMSPITKSTQKLSKAMQESIMTPRSRKPLIITSEQRDSMPESAETKHDSAKMDMYRSMSPKNDSDFVSSDDDMMSRSSLSCERSVHSGSASLQLKGRLDVQTHSDVSPLRSENTRFVISHDRKYCVDDLNATLCGSDDINLEPKTKQTNMAEQTKSLSEPFKEYLLSRSVLTATPVDLSILNKSDTDYKISDSLMYCLDGNLPTDLTLSISNLAVESCSMSEGVRSPLKNINNVNIEVSPNRKRCAISASVGTDSKKINIEKENVNFQLRETDL</sequence>
<reference evidence="2" key="1">
    <citation type="journal article" date="2017" name="BMC Genomics">
        <title>Wound healing, calcium signaling, and other novel pathways are associated with the formation of butterfly eyespots.</title>
        <authorList>
            <person name="Ozsu N."/>
            <person name="Monteiro A."/>
        </authorList>
    </citation>
    <scope>NUCLEOTIDE SEQUENCE</scope>
</reference>
<proteinExistence type="predicted"/>
<dbReference type="GeneID" id="128198626"/>
<accession>A0ABM3LP72</accession>
<protein>
    <submittedName>
        <fullName evidence="2">Uncharacterized protein LOC128198626</fullName>
    </submittedName>
</protein>
<gene>
    <name evidence="2" type="primary">LOC128198626</name>
</gene>
<keyword evidence="1" id="KW-1185">Reference proteome</keyword>
<name>A0ABM3LP72_BICAN</name>
<dbReference type="Proteomes" id="UP001652582">
    <property type="component" value="Chromosome 13"/>
</dbReference>
<organism evidence="1 2">
    <name type="scientific">Bicyclus anynana</name>
    <name type="common">Squinting bush brown butterfly</name>
    <dbReference type="NCBI Taxonomy" id="110368"/>
    <lineage>
        <taxon>Eukaryota</taxon>
        <taxon>Metazoa</taxon>
        <taxon>Ecdysozoa</taxon>
        <taxon>Arthropoda</taxon>
        <taxon>Hexapoda</taxon>
        <taxon>Insecta</taxon>
        <taxon>Pterygota</taxon>
        <taxon>Neoptera</taxon>
        <taxon>Endopterygota</taxon>
        <taxon>Lepidoptera</taxon>
        <taxon>Glossata</taxon>
        <taxon>Ditrysia</taxon>
        <taxon>Papilionoidea</taxon>
        <taxon>Nymphalidae</taxon>
        <taxon>Satyrinae</taxon>
        <taxon>Satyrini</taxon>
        <taxon>Mycalesina</taxon>
        <taxon>Bicyclus</taxon>
    </lineage>
</organism>
<dbReference type="RefSeq" id="XP_052740881.1">
    <property type="nucleotide sequence ID" value="XM_052884921.1"/>
</dbReference>